<evidence type="ECO:0000313" key="3">
    <source>
        <dbReference type="Proteomes" id="UP000309174"/>
    </source>
</evidence>
<sequence length="192" mass="20862">MRKLIVANIVSLDGYYEGPGNDVMALPFHDAFSEYNAERLRAADTVLLGRSSFEGFKSYWPHIVDDASQAPVEREISRHMNAVDKVVVSDTLTPARTAPWHNTEIVGRADAHARVAGLKNAPGKEILTFGSHTLWNDLLSAGLVDELHLMIGPAFLGAGTPVFGGRSPVRLRLLEARPLPGGHLVLTRHAPA</sequence>
<dbReference type="InterPro" id="IPR050765">
    <property type="entry name" value="Riboflavin_Biosynth_HTPR"/>
</dbReference>
<dbReference type="RefSeq" id="WP_138643057.1">
    <property type="nucleotide sequence ID" value="NZ_VCKW01000001.1"/>
</dbReference>
<organism evidence="2 3">
    <name type="scientific">Actinomadura soli</name>
    <dbReference type="NCBI Taxonomy" id="2508997"/>
    <lineage>
        <taxon>Bacteria</taxon>
        <taxon>Bacillati</taxon>
        <taxon>Actinomycetota</taxon>
        <taxon>Actinomycetes</taxon>
        <taxon>Streptosporangiales</taxon>
        <taxon>Thermomonosporaceae</taxon>
        <taxon>Actinomadura</taxon>
    </lineage>
</organism>
<feature type="domain" description="Bacterial bifunctional deaminase-reductase C-terminal" evidence="1">
    <location>
        <begin position="2"/>
        <end position="180"/>
    </location>
</feature>
<proteinExistence type="predicted"/>
<dbReference type="PANTHER" id="PTHR38011:SF11">
    <property type="entry name" value="2,5-DIAMINO-6-RIBOSYLAMINO-4(3H)-PYRIMIDINONE 5'-PHOSPHATE REDUCTASE"/>
    <property type="match status" value="1"/>
</dbReference>
<dbReference type="GO" id="GO:0008703">
    <property type="term" value="F:5-amino-6-(5-phosphoribosylamino)uracil reductase activity"/>
    <property type="evidence" value="ECO:0007669"/>
    <property type="project" value="InterPro"/>
</dbReference>
<dbReference type="AlphaFoldDB" id="A0A5C4JLG3"/>
<accession>A0A5C4JLG3</accession>
<dbReference type="OrthoDB" id="7949219at2"/>
<dbReference type="EMBL" id="VCKW01000001">
    <property type="protein sequence ID" value="TMR07527.1"/>
    <property type="molecule type" value="Genomic_DNA"/>
</dbReference>
<reference evidence="2 3" key="1">
    <citation type="submission" date="2019-05" db="EMBL/GenBank/DDBJ databases">
        <title>Draft genome sequence of Actinomadura sp. 14C53.</title>
        <authorList>
            <person name="Saricaoglu S."/>
            <person name="Isik K."/>
        </authorList>
    </citation>
    <scope>NUCLEOTIDE SEQUENCE [LARGE SCALE GENOMIC DNA]</scope>
    <source>
        <strain evidence="2 3">14C53</strain>
    </source>
</reference>
<dbReference type="InterPro" id="IPR024072">
    <property type="entry name" value="DHFR-like_dom_sf"/>
</dbReference>
<evidence type="ECO:0000313" key="2">
    <source>
        <dbReference type="EMBL" id="TMR07527.1"/>
    </source>
</evidence>
<dbReference type="Gene3D" id="3.40.430.10">
    <property type="entry name" value="Dihydrofolate Reductase, subunit A"/>
    <property type="match status" value="1"/>
</dbReference>
<comment type="caution">
    <text evidence="2">The sequence shown here is derived from an EMBL/GenBank/DDBJ whole genome shotgun (WGS) entry which is preliminary data.</text>
</comment>
<gene>
    <name evidence="2" type="ORF">ETD83_00685</name>
</gene>
<keyword evidence="3" id="KW-1185">Reference proteome</keyword>
<dbReference type="InterPro" id="IPR002734">
    <property type="entry name" value="RibDG_C"/>
</dbReference>
<evidence type="ECO:0000259" key="1">
    <source>
        <dbReference type="Pfam" id="PF01872"/>
    </source>
</evidence>
<name>A0A5C4JLG3_9ACTN</name>
<dbReference type="PANTHER" id="PTHR38011">
    <property type="entry name" value="DIHYDROFOLATE REDUCTASE FAMILY PROTEIN (AFU_ORTHOLOGUE AFUA_8G06820)"/>
    <property type="match status" value="1"/>
</dbReference>
<dbReference type="GO" id="GO:0009231">
    <property type="term" value="P:riboflavin biosynthetic process"/>
    <property type="evidence" value="ECO:0007669"/>
    <property type="project" value="InterPro"/>
</dbReference>
<dbReference type="SUPFAM" id="SSF53597">
    <property type="entry name" value="Dihydrofolate reductase-like"/>
    <property type="match status" value="1"/>
</dbReference>
<protein>
    <submittedName>
        <fullName evidence="2">Deaminase</fullName>
    </submittedName>
</protein>
<dbReference type="Proteomes" id="UP000309174">
    <property type="component" value="Unassembled WGS sequence"/>
</dbReference>
<dbReference type="Pfam" id="PF01872">
    <property type="entry name" value="RibD_C"/>
    <property type="match status" value="1"/>
</dbReference>